<comment type="caution">
    <text evidence="2">The sequence shown here is derived from an EMBL/GenBank/DDBJ whole genome shotgun (WGS) entry which is preliminary data.</text>
</comment>
<dbReference type="EMBL" id="BJFL01000017">
    <property type="protein sequence ID" value="GDY31729.1"/>
    <property type="molecule type" value="Genomic_DNA"/>
</dbReference>
<evidence type="ECO:0008006" key="4">
    <source>
        <dbReference type="Google" id="ProtNLM"/>
    </source>
</evidence>
<dbReference type="Proteomes" id="UP000298860">
    <property type="component" value="Unassembled WGS sequence"/>
</dbReference>
<accession>A0A4D4JBG6</accession>
<gene>
    <name evidence="2" type="ORF">GTS_33620</name>
</gene>
<evidence type="ECO:0000313" key="2">
    <source>
        <dbReference type="EMBL" id="GDY31729.1"/>
    </source>
</evidence>
<evidence type="ECO:0000256" key="1">
    <source>
        <dbReference type="SAM" id="MobiDB-lite"/>
    </source>
</evidence>
<name>A0A4D4JBG6_9PSEU</name>
<organism evidence="2 3">
    <name type="scientific">Gandjariella thermophila</name>
    <dbReference type="NCBI Taxonomy" id="1931992"/>
    <lineage>
        <taxon>Bacteria</taxon>
        <taxon>Bacillati</taxon>
        <taxon>Actinomycetota</taxon>
        <taxon>Actinomycetes</taxon>
        <taxon>Pseudonocardiales</taxon>
        <taxon>Pseudonocardiaceae</taxon>
        <taxon>Gandjariella</taxon>
    </lineage>
</organism>
<reference evidence="3" key="1">
    <citation type="submission" date="2019-04" db="EMBL/GenBank/DDBJ databases">
        <title>Draft genome sequence of Pseudonocardiaceae bacterium SL3-2-4.</title>
        <authorList>
            <person name="Ningsih F."/>
            <person name="Yokota A."/>
            <person name="Sakai Y."/>
            <person name="Nanatani K."/>
            <person name="Yabe S."/>
            <person name="Oetari A."/>
            <person name="Sjamsuridzal W."/>
        </authorList>
    </citation>
    <scope>NUCLEOTIDE SEQUENCE [LARGE SCALE GENOMIC DNA]</scope>
    <source>
        <strain evidence="3">SL3-2-4</strain>
    </source>
</reference>
<sequence length="181" mass="20755">MSRLGQSLRRRATESRLRRRLRRELAALHIEGPTDMADVCARLSERRGKPIRLLAYPLEVPGPFGLWLNTPSADYVLYQAETTRLHQEHIIAHELGHLLADHPSDEDDDAVWRELMPDIPPELIRRALRRTSYDTEHEREAETVATMLLESAAVAGYVPDTAHTPRAKRAQRALGDRQDWL</sequence>
<protein>
    <recommendedName>
        <fullName evidence="4">IrrE N-terminal-like domain-containing protein</fullName>
    </recommendedName>
</protein>
<feature type="region of interest" description="Disordered" evidence="1">
    <location>
        <begin position="160"/>
        <end position="181"/>
    </location>
</feature>
<keyword evidence="3" id="KW-1185">Reference proteome</keyword>
<proteinExistence type="predicted"/>
<evidence type="ECO:0000313" key="3">
    <source>
        <dbReference type="Proteomes" id="UP000298860"/>
    </source>
</evidence>
<dbReference type="RefSeq" id="WP_371856815.1">
    <property type="nucleotide sequence ID" value="NZ_BJFL01000017.1"/>
</dbReference>
<dbReference type="AlphaFoldDB" id="A0A4D4JBG6"/>